<dbReference type="Proteomes" id="UP000622890">
    <property type="component" value="Unassembled WGS sequence"/>
</dbReference>
<dbReference type="SUPFAM" id="SSF50090">
    <property type="entry name" value="Electron transport accessory proteins"/>
    <property type="match status" value="1"/>
</dbReference>
<dbReference type="Gene3D" id="1.10.472.20">
    <property type="entry name" value="Nitrile hydratase, beta subunit"/>
    <property type="match status" value="1"/>
</dbReference>
<dbReference type="InterPro" id="IPR042262">
    <property type="entry name" value="CN_hydtase_beta_C"/>
</dbReference>
<dbReference type="NCBIfam" id="TIGR03889">
    <property type="entry name" value="nitrile_acc"/>
    <property type="match status" value="1"/>
</dbReference>
<gene>
    <name evidence="2" type="ORF">JJB74_10865</name>
</gene>
<dbReference type="InterPro" id="IPR008990">
    <property type="entry name" value="Elect_transpt_acc-like_dom_sf"/>
</dbReference>
<feature type="domain" description="Nitrile hydratase beta subunit-like N-terminal" evidence="1">
    <location>
        <begin position="26"/>
        <end position="105"/>
    </location>
</feature>
<reference evidence="2" key="1">
    <citation type="submission" date="2021-01" db="EMBL/GenBank/DDBJ databases">
        <title>Genome sequence of strain Noviherbaspirillum sp. DKR-6.</title>
        <authorList>
            <person name="Chaudhary D.K."/>
        </authorList>
    </citation>
    <scope>NUCLEOTIDE SEQUENCE</scope>
    <source>
        <strain evidence="2">DKR-6</strain>
    </source>
</reference>
<dbReference type="InterPro" id="IPR049054">
    <property type="entry name" value="CN_hydtase_beta-like_N"/>
</dbReference>
<dbReference type="EMBL" id="JAEPBG010000003">
    <property type="protein sequence ID" value="MBK4735111.1"/>
    <property type="molecule type" value="Genomic_DNA"/>
</dbReference>
<proteinExistence type="predicted"/>
<evidence type="ECO:0000313" key="2">
    <source>
        <dbReference type="EMBL" id="MBK4735111.1"/>
    </source>
</evidence>
<evidence type="ECO:0000259" key="1">
    <source>
        <dbReference type="Pfam" id="PF21006"/>
    </source>
</evidence>
<sequence>MFTSFEEYAATQMLGQPDSPPRSDGRLVFSEDWQRTVFGMAMALSKDGHFEWEDFRQKLIDAIAAWEKNACGGETTWDYYERYTTALIQVLEQYGVIKPGELLASGASGTS</sequence>
<organism evidence="2 3">
    <name type="scientific">Noviherbaspirillum pedocola</name>
    <dbReference type="NCBI Taxonomy" id="2801341"/>
    <lineage>
        <taxon>Bacteria</taxon>
        <taxon>Pseudomonadati</taxon>
        <taxon>Pseudomonadota</taxon>
        <taxon>Betaproteobacteria</taxon>
        <taxon>Burkholderiales</taxon>
        <taxon>Oxalobacteraceae</taxon>
        <taxon>Noviherbaspirillum</taxon>
    </lineage>
</organism>
<dbReference type="RefSeq" id="WP_200591865.1">
    <property type="nucleotide sequence ID" value="NZ_JAEPBG010000003.1"/>
</dbReference>
<name>A0A934STW1_9BURK</name>
<dbReference type="AlphaFoldDB" id="A0A934STW1"/>
<dbReference type="Pfam" id="PF21006">
    <property type="entry name" value="NHase_beta_N"/>
    <property type="match status" value="1"/>
</dbReference>
<evidence type="ECO:0000313" key="3">
    <source>
        <dbReference type="Proteomes" id="UP000622890"/>
    </source>
</evidence>
<accession>A0A934STW1</accession>
<comment type="caution">
    <text evidence="2">The sequence shown here is derived from an EMBL/GenBank/DDBJ whole genome shotgun (WGS) entry which is preliminary data.</text>
</comment>
<protein>
    <submittedName>
        <fullName evidence="2">Nitrile hydratase accessory protein</fullName>
    </submittedName>
</protein>
<keyword evidence="3" id="KW-1185">Reference proteome</keyword>
<dbReference type="InterPro" id="IPR023808">
    <property type="entry name" value="Nitrile_Hydratase_acc_put"/>
</dbReference>